<protein>
    <submittedName>
        <fullName evidence="1">Uncharacterized protein</fullName>
    </submittedName>
</protein>
<organism evidence="1 2">
    <name type="scientific">Gemmobacter caeni</name>
    <dbReference type="NCBI Taxonomy" id="589035"/>
    <lineage>
        <taxon>Bacteria</taxon>
        <taxon>Pseudomonadati</taxon>
        <taxon>Pseudomonadota</taxon>
        <taxon>Alphaproteobacteria</taxon>
        <taxon>Rhodobacterales</taxon>
        <taxon>Paracoccaceae</taxon>
        <taxon>Gemmobacter</taxon>
    </lineage>
</organism>
<dbReference type="EMBL" id="QBKP01000051">
    <property type="protein sequence ID" value="PTX37395.1"/>
    <property type="molecule type" value="Genomic_DNA"/>
</dbReference>
<gene>
    <name evidence="1" type="ORF">C8N34_1512</name>
</gene>
<reference evidence="1 2" key="1">
    <citation type="submission" date="2018-04" db="EMBL/GenBank/DDBJ databases">
        <title>Genomic Encyclopedia of Archaeal and Bacterial Type Strains, Phase II (KMG-II): from individual species to whole genera.</title>
        <authorList>
            <person name="Goeker M."/>
        </authorList>
    </citation>
    <scope>NUCLEOTIDE SEQUENCE [LARGE SCALE GENOMIC DNA]</scope>
    <source>
        <strain evidence="1 2">DSM 21823</strain>
    </source>
</reference>
<dbReference type="Proteomes" id="UP000244224">
    <property type="component" value="Unassembled WGS sequence"/>
</dbReference>
<sequence length="45" mass="5019">MVLLLAQNTVQETLSMKFSQNFTYAARPSSYLFRTAECTAFLAGP</sequence>
<evidence type="ECO:0000313" key="1">
    <source>
        <dbReference type="EMBL" id="PTX37395.1"/>
    </source>
</evidence>
<comment type="caution">
    <text evidence="1">The sequence shown here is derived from an EMBL/GenBank/DDBJ whole genome shotgun (WGS) entry which is preliminary data.</text>
</comment>
<name>A0A2T6A0Q9_9RHOB</name>
<evidence type="ECO:0000313" key="2">
    <source>
        <dbReference type="Proteomes" id="UP000244224"/>
    </source>
</evidence>
<dbReference type="AlphaFoldDB" id="A0A2T6A0Q9"/>
<accession>A0A2T6A0Q9</accession>
<proteinExistence type="predicted"/>
<keyword evidence="2" id="KW-1185">Reference proteome</keyword>